<dbReference type="GO" id="GO:0008881">
    <property type="term" value="F:glutamate racemase activity"/>
    <property type="evidence" value="ECO:0007669"/>
    <property type="project" value="UniProtKB-EC"/>
</dbReference>
<comment type="similarity">
    <text evidence="7">Belongs to the aspartate/glutamate racemases family.</text>
</comment>
<evidence type="ECO:0000256" key="5">
    <source>
        <dbReference type="ARBA" id="ARBA00023235"/>
    </source>
</evidence>
<dbReference type="Gene3D" id="3.40.50.1860">
    <property type="match status" value="2"/>
</dbReference>
<feature type="active site" description="Proton donor/acceptor" evidence="7">
    <location>
        <position position="70"/>
    </location>
</feature>
<feature type="binding site" evidence="7">
    <location>
        <begin position="7"/>
        <end position="8"/>
    </location>
    <ligand>
        <name>substrate</name>
    </ligand>
</feature>
<dbReference type="PROSITE" id="PS00924">
    <property type="entry name" value="ASP_GLU_RACEMASE_2"/>
    <property type="match status" value="1"/>
</dbReference>
<feature type="binding site" evidence="7">
    <location>
        <begin position="39"/>
        <end position="40"/>
    </location>
    <ligand>
        <name>substrate</name>
    </ligand>
</feature>
<keyword evidence="9" id="KW-1185">Reference proteome</keyword>
<comment type="pathway">
    <text evidence="7">Cell wall biogenesis; peptidoglycan biosynthesis.</text>
</comment>
<keyword evidence="6 7" id="KW-0961">Cell wall biogenesis/degradation</keyword>
<dbReference type="NCBIfam" id="TIGR00067">
    <property type="entry name" value="glut_race"/>
    <property type="match status" value="1"/>
</dbReference>
<proteinExistence type="inferred from homology"/>
<comment type="catalytic activity">
    <reaction evidence="1 7">
        <text>L-glutamate = D-glutamate</text>
        <dbReference type="Rhea" id="RHEA:12813"/>
        <dbReference type="ChEBI" id="CHEBI:29985"/>
        <dbReference type="ChEBI" id="CHEBI:29986"/>
        <dbReference type="EC" id="5.1.1.3"/>
    </reaction>
</comment>
<dbReference type="PROSITE" id="PS00923">
    <property type="entry name" value="ASP_GLU_RACEMASE_1"/>
    <property type="match status" value="1"/>
</dbReference>
<protein>
    <recommendedName>
        <fullName evidence="2 7">Glutamate racemase</fullName>
        <ecNumber evidence="2 7">5.1.1.3</ecNumber>
    </recommendedName>
</protein>
<dbReference type="EMBL" id="JAOVZB010000003">
    <property type="protein sequence ID" value="MCV2402740.1"/>
    <property type="molecule type" value="Genomic_DNA"/>
</dbReference>
<feature type="active site" description="Proton donor/acceptor" evidence="7">
    <location>
        <position position="180"/>
    </location>
</feature>
<reference evidence="8 9" key="1">
    <citation type="submission" date="2022-10" db="EMBL/GenBank/DDBJ databases">
        <title>Marinomonas transparenta sp. nov. and Marinomonas sargassi sp. nov., isolated from marine alga (Sargassum natans (L.) Gaillon).</title>
        <authorList>
            <person name="Wang Y."/>
        </authorList>
    </citation>
    <scope>NUCLEOTIDE SEQUENCE [LARGE SCALE GENOMIC DNA]</scope>
    <source>
        <strain evidence="8 9">C2222</strain>
    </source>
</reference>
<feature type="binding site" evidence="7">
    <location>
        <begin position="181"/>
        <end position="182"/>
    </location>
    <ligand>
        <name>substrate</name>
    </ligand>
</feature>
<comment type="caution">
    <text evidence="8">The sequence shown here is derived from an EMBL/GenBank/DDBJ whole genome shotgun (WGS) entry which is preliminary data.</text>
</comment>
<dbReference type="EC" id="5.1.1.3" evidence="2 7"/>
<evidence type="ECO:0000256" key="2">
    <source>
        <dbReference type="ARBA" id="ARBA00013090"/>
    </source>
</evidence>
<comment type="function">
    <text evidence="7">Provides the (R)-glutamate required for cell wall biosynthesis.</text>
</comment>
<evidence type="ECO:0000256" key="7">
    <source>
        <dbReference type="HAMAP-Rule" id="MF_00258"/>
    </source>
</evidence>
<dbReference type="PANTHER" id="PTHR21198:SF2">
    <property type="entry name" value="GLUTAMATE RACEMASE"/>
    <property type="match status" value="1"/>
</dbReference>
<evidence type="ECO:0000256" key="1">
    <source>
        <dbReference type="ARBA" id="ARBA00001602"/>
    </source>
</evidence>
<evidence type="ECO:0000256" key="4">
    <source>
        <dbReference type="ARBA" id="ARBA00022984"/>
    </source>
</evidence>
<sequence length="268" mass="29283">MKVGVLDSGAGGLSILNSIQQKLPYLDLVYLADEAFAPYGDKSIQQLQNRLVTLGRFFQQEGVSAIVVACNTATVVAIDKLRESINIPIIGVEPAVKPACYLSKERRVAVLATPVTANSARLKQLIEKWQNDSYVTVQSSESLAYDIDAWPDSRSRVTATIEKLATEMQANHIDALVLACTHYPLVKAVFESVLGTGCEIIEPSLGVAAQLLRRLEQELPEPLLSRIQSGVEGRVELCSTKGLVNIPRLQAWVAAKHAVSQHKYIHIV</sequence>
<evidence type="ECO:0000313" key="9">
    <source>
        <dbReference type="Proteomes" id="UP001209713"/>
    </source>
</evidence>
<dbReference type="Proteomes" id="UP001209713">
    <property type="component" value="Unassembled WGS sequence"/>
</dbReference>
<accession>A0ABT2YSK7</accession>
<evidence type="ECO:0000313" key="8">
    <source>
        <dbReference type="EMBL" id="MCV2402740.1"/>
    </source>
</evidence>
<keyword evidence="5 7" id="KW-0413">Isomerase</keyword>
<dbReference type="InterPro" id="IPR033134">
    <property type="entry name" value="Asp/Glu_racemase_AS_2"/>
</dbReference>
<dbReference type="PANTHER" id="PTHR21198">
    <property type="entry name" value="GLUTAMATE RACEMASE"/>
    <property type="match status" value="1"/>
</dbReference>
<dbReference type="InterPro" id="IPR015942">
    <property type="entry name" value="Asp/Glu/hydantoin_racemase"/>
</dbReference>
<evidence type="ECO:0000256" key="3">
    <source>
        <dbReference type="ARBA" id="ARBA00022960"/>
    </source>
</evidence>
<dbReference type="InterPro" id="IPR001920">
    <property type="entry name" value="Asp/Glu_race"/>
</dbReference>
<keyword evidence="3 7" id="KW-0133">Cell shape</keyword>
<dbReference type="SUPFAM" id="SSF53681">
    <property type="entry name" value="Aspartate/glutamate racemase"/>
    <property type="match status" value="2"/>
</dbReference>
<dbReference type="RefSeq" id="WP_263530122.1">
    <property type="nucleotide sequence ID" value="NZ_JAOVZB010000003.1"/>
</dbReference>
<keyword evidence="4 7" id="KW-0573">Peptidoglycan synthesis</keyword>
<feature type="binding site" evidence="7">
    <location>
        <begin position="71"/>
        <end position="72"/>
    </location>
    <ligand>
        <name>substrate</name>
    </ligand>
</feature>
<dbReference type="InterPro" id="IPR018187">
    <property type="entry name" value="Asp/Glu_racemase_AS_1"/>
</dbReference>
<evidence type="ECO:0000256" key="6">
    <source>
        <dbReference type="ARBA" id="ARBA00023316"/>
    </source>
</evidence>
<dbReference type="Pfam" id="PF01177">
    <property type="entry name" value="Asp_Glu_race"/>
    <property type="match status" value="1"/>
</dbReference>
<dbReference type="InterPro" id="IPR004391">
    <property type="entry name" value="Glu_race"/>
</dbReference>
<dbReference type="HAMAP" id="MF_00258">
    <property type="entry name" value="Glu_racemase"/>
    <property type="match status" value="1"/>
</dbReference>
<name>A0ABT2YSK7_9GAMM</name>
<organism evidence="8 9">
    <name type="scientific">Marinomonas sargassi</name>
    <dbReference type="NCBI Taxonomy" id="2984494"/>
    <lineage>
        <taxon>Bacteria</taxon>
        <taxon>Pseudomonadati</taxon>
        <taxon>Pseudomonadota</taxon>
        <taxon>Gammaproteobacteria</taxon>
        <taxon>Oceanospirillales</taxon>
        <taxon>Oceanospirillaceae</taxon>
        <taxon>Marinomonas</taxon>
    </lineage>
</organism>
<gene>
    <name evidence="7 8" type="primary">murI</name>
    <name evidence="8" type="ORF">OFY17_07570</name>
</gene>